<proteinExistence type="predicted"/>
<reference evidence="1" key="1">
    <citation type="submission" date="2021-03" db="EMBL/GenBank/DDBJ databases">
        <title>Evolutionary priming and transition to the ectomycorrhizal habit in an iconic lineage of mushroom-forming fungi: is preadaptation a requirement?</title>
        <authorList>
            <consortium name="DOE Joint Genome Institute"/>
            <person name="Looney B.P."/>
            <person name="Miyauchi S."/>
            <person name="Morin E."/>
            <person name="Drula E."/>
            <person name="Courty P.E."/>
            <person name="Chicoki N."/>
            <person name="Fauchery L."/>
            <person name="Kohler A."/>
            <person name="Kuo A."/>
            <person name="LaButti K."/>
            <person name="Pangilinan J."/>
            <person name="Lipzen A."/>
            <person name="Riley R."/>
            <person name="Andreopoulos W."/>
            <person name="He G."/>
            <person name="Johnson J."/>
            <person name="Barry K.W."/>
            <person name="Grigoriev I.V."/>
            <person name="Nagy L."/>
            <person name="Hibbett D."/>
            <person name="Henrissat B."/>
            <person name="Matheny P.B."/>
            <person name="Labbe J."/>
            <person name="Martin A.F."/>
        </authorList>
    </citation>
    <scope>NUCLEOTIDE SEQUENCE</scope>
    <source>
        <strain evidence="1">BPL698</strain>
    </source>
</reference>
<name>A0ACC0UHQ0_9AGAM</name>
<comment type="caution">
    <text evidence="1">The sequence shown here is derived from an EMBL/GenBank/DDBJ whole genome shotgun (WGS) entry which is preliminary data.</text>
</comment>
<evidence type="ECO:0000313" key="2">
    <source>
        <dbReference type="Proteomes" id="UP001207468"/>
    </source>
</evidence>
<accession>A0ACC0UHQ0</accession>
<organism evidence="1 2">
    <name type="scientific">Russula earlei</name>
    <dbReference type="NCBI Taxonomy" id="71964"/>
    <lineage>
        <taxon>Eukaryota</taxon>
        <taxon>Fungi</taxon>
        <taxon>Dikarya</taxon>
        <taxon>Basidiomycota</taxon>
        <taxon>Agaricomycotina</taxon>
        <taxon>Agaricomycetes</taxon>
        <taxon>Russulales</taxon>
        <taxon>Russulaceae</taxon>
        <taxon>Russula</taxon>
    </lineage>
</organism>
<protein>
    <submittedName>
        <fullName evidence="1">Uncharacterized protein</fullName>
    </submittedName>
</protein>
<dbReference type="EMBL" id="JAGFNK010000027">
    <property type="protein sequence ID" value="KAI9511105.1"/>
    <property type="molecule type" value="Genomic_DNA"/>
</dbReference>
<sequence length="809" mass="86837">MSRNLRPRKARQSYLFHNQDEEPGPSEQRENNQHGDESGSDFASPAPQGATLDDDDSSDDGLPAPSPGDVAGAGIDSSHEGGSPKRRSKKSSSLSQGKAKARLEGKDTAKAKGKQKAKAAAPSATGLKRPASTATHPTTITPARHNYALPNPNIHHRHRPVPLFSGPTAAATAESASTSAAAVRVERLRHAPLLFAPNEIVPSNAYAANPQLTRRVGKGWGANVGPGPVWQMVEDLGWFREAEILKRVGAAREQLAGGDTATPVPILDERARRPLVYADVALPEGSAVLLRAEDGIAYLPTDGGNSASGGDDAAAPPIPCDFGPFGEQTPVNLRTLGTQKLSQFFPESRAHVFNAGASVWGLEWCPIHPDDRPGCFYKQYLIVAPLPSRTHSPEIGVKVTRPLRSCMQLWSLGPSVGTEGSGDDKGEMRCEMVLCIESGPALELKWCPLPSHDPLSEHSPATPRKLGLLAGIFEDGSLSVYAVPYPSDLAPAQPSLATNPVYVKPPKPILRIELEEAAFCVLDWGNSELMAAGLANGVVVVYNLGRALRSPSEPALPIGYYCVHQCAIRALAWVRVPDRHGNGPTVIASGGYDGLQCLTDIREPGGHVFNRTRDAINSVAYSPYLSAVVTIDHENTIKSYSLSPSTLGRGHALMYLGGPVWSVNASDYHPQLAVGSADGTCCTTNGLRSTRRGGYVPFLVHRVYQLDYSRRERRFRMLDHFKPREMAERPEGGGGAWHPSVGVQRVAWHNGAGLAATGLLASATGSGLCRVDCLEGRWFRDRIPYESVEAMRLEEDAMDVDVDEADDSN</sequence>
<gene>
    <name evidence="1" type="ORF">F5148DRAFT_1298112</name>
</gene>
<keyword evidence="2" id="KW-1185">Reference proteome</keyword>
<evidence type="ECO:0000313" key="1">
    <source>
        <dbReference type="EMBL" id="KAI9511105.1"/>
    </source>
</evidence>
<dbReference type="Proteomes" id="UP001207468">
    <property type="component" value="Unassembled WGS sequence"/>
</dbReference>